<feature type="domain" description="RagB/SusD" evidence="7">
    <location>
        <begin position="320"/>
        <end position="671"/>
    </location>
</feature>
<gene>
    <name evidence="9" type="ORF">GS398_18195</name>
</gene>
<feature type="chain" id="PRO_5029775075" evidence="6">
    <location>
        <begin position="21"/>
        <end position="680"/>
    </location>
</feature>
<dbReference type="RefSeq" id="WP_160908230.1">
    <property type="nucleotide sequence ID" value="NZ_WVHS01000004.1"/>
</dbReference>
<dbReference type="AlphaFoldDB" id="A0A7K1Y1W9"/>
<keyword evidence="10" id="KW-1185">Reference proteome</keyword>
<dbReference type="PROSITE" id="PS51257">
    <property type="entry name" value="PROKAR_LIPOPROTEIN"/>
    <property type="match status" value="1"/>
</dbReference>
<evidence type="ECO:0000256" key="3">
    <source>
        <dbReference type="ARBA" id="ARBA00022729"/>
    </source>
</evidence>
<evidence type="ECO:0000259" key="8">
    <source>
        <dbReference type="Pfam" id="PF14322"/>
    </source>
</evidence>
<accession>A0A7K1Y1W9</accession>
<comment type="caution">
    <text evidence="9">The sequence shown here is derived from an EMBL/GenBank/DDBJ whole genome shotgun (WGS) entry which is preliminary data.</text>
</comment>
<proteinExistence type="inferred from homology"/>
<feature type="signal peptide" evidence="6">
    <location>
        <begin position="1"/>
        <end position="20"/>
    </location>
</feature>
<evidence type="ECO:0000256" key="4">
    <source>
        <dbReference type="ARBA" id="ARBA00023136"/>
    </source>
</evidence>
<evidence type="ECO:0000256" key="5">
    <source>
        <dbReference type="ARBA" id="ARBA00023237"/>
    </source>
</evidence>
<protein>
    <submittedName>
        <fullName evidence="9">RagB/SusD family nutrient uptake outer membrane protein</fullName>
    </submittedName>
</protein>
<dbReference type="Pfam" id="PF07980">
    <property type="entry name" value="SusD_RagB"/>
    <property type="match status" value="1"/>
</dbReference>
<keyword evidence="3 6" id="KW-0732">Signal</keyword>
<sequence length="680" mass="74806">MKHSIIKLASVAFLVMGAYACKKLDVAPPNILTDEVVLSTPEGIKAYMASLYGRLPIEDFKYSATDNTFGYRGFNTWNTINSLSVNTGENANRNSGGFQNPAQGWWSDGYSVIRYANNLIEQLPKQPALTPANVKRWVGEAYFMRAYTYFALAKRYGGVPLVKNMQQYTGSNGDQLFVQRSSEDESFDLIRADLDSAINRLGETSENPGRANKYVAAAFKSRAMLYAGSVARYGIPVSVNGVMVNGIPAAKANDYFKEAYTAAKMLEGKYSLYMKSWSATDKTAAANNFANLFLDAGSPENIFTKGYSFPDAVHSWDHLYNPTHMTQSGGDRYCPTLDFVEMFDGLNKNAKGQLVTTNASGAYLVYNSAAEAFSNAEPRLRGSVLFSGSKHKGATVDIRRGIFVETIDPATPVQKFFPDESKLAYSTLAFYKDNVKESAQANASGQTVYKLSNGVQLYPSGLDGVSSAKGYASVTGFQGRKYLLPDLAISNTNIHQSTQPWIELRYAEVLLNRAEAALELFQNNGTVPGAADLQQDAFECMNLVRNRAGAQLLASKADLSSGAALTLAAGGYAVAPNRAQQLIRVERKKELAMENKTYWDLKRWRTFDQEVNARIWRVCMPFLFAKGATAVAADDVQGKWALDCRYDERGSAFTFPVRNYYEPIPGTEITKGLYGNPGLN</sequence>
<keyword evidence="4" id="KW-0472">Membrane</keyword>
<keyword evidence="5" id="KW-0998">Cell outer membrane</keyword>
<dbReference type="GO" id="GO:0009279">
    <property type="term" value="C:cell outer membrane"/>
    <property type="evidence" value="ECO:0007669"/>
    <property type="project" value="UniProtKB-SubCell"/>
</dbReference>
<dbReference type="EMBL" id="WVHS01000004">
    <property type="protein sequence ID" value="MXV17235.1"/>
    <property type="molecule type" value="Genomic_DNA"/>
</dbReference>
<dbReference type="Pfam" id="PF14322">
    <property type="entry name" value="SusD-like_3"/>
    <property type="match status" value="1"/>
</dbReference>
<evidence type="ECO:0000256" key="6">
    <source>
        <dbReference type="SAM" id="SignalP"/>
    </source>
</evidence>
<dbReference type="Gene3D" id="1.25.40.390">
    <property type="match status" value="1"/>
</dbReference>
<comment type="similarity">
    <text evidence="2">Belongs to the SusD family.</text>
</comment>
<dbReference type="Proteomes" id="UP000451233">
    <property type="component" value="Unassembled WGS sequence"/>
</dbReference>
<dbReference type="InterPro" id="IPR033985">
    <property type="entry name" value="SusD-like_N"/>
</dbReference>
<dbReference type="InterPro" id="IPR012944">
    <property type="entry name" value="SusD_RagB_dom"/>
</dbReference>
<dbReference type="SUPFAM" id="SSF48452">
    <property type="entry name" value="TPR-like"/>
    <property type="match status" value="1"/>
</dbReference>
<reference evidence="9 10" key="1">
    <citation type="submission" date="2019-11" db="EMBL/GenBank/DDBJ databases">
        <title>Pedobacter sp. HMF7056 Genome sequencing and assembly.</title>
        <authorList>
            <person name="Kang H."/>
            <person name="Kim H."/>
            <person name="Joh K."/>
        </authorList>
    </citation>
    <scope>NUCLEOTIDE SEQUENCE [LARGE SCALE GENOMIC DNA]</scope>
    <source>
        <strain evidence="9 10">HMF7056</strain>
    </source>
</reference>
<evidence type="ECO:0000256" key="2">
    <source>
        <dbReference type="ARBA" id="ARBA00006275"/>
    </source>
</evidence>
<comment type="subcellular location">
    <subcellularLocation>
        <location evidence="1">Cell outer membrane</location>
    </subcellularLocation>
</comment>
<dbReference type="InterPro" id="IPR011990">
    <property type="entry name" value="TPR-like_helical_dom_sf"/>
</dbReference>
<feature type="domain" description="SusD-like N-terminal" evidence="8">
    <location>
        <begin position="24"/>
        <end position="225"/>
    </location>
</feature>
<evidence type="ECO:0000313" key="9">
    <source>
        <dbReference type="EMBL" id="MXV17235.1"/>
    </source>
</evidence>
<organism evidence="9 10">
    <name type="scientific">Hufsiella ginkgonis</name>
    <dbReference type="NCBI Taxonomy" id="2695274"/>
    <lineage>
        <taxon>Bacteria</taxon>
        <taxon>Pseudomonadati</taxon>
        <taxon>Bacteroidota</taxon>
        <taxon>Sphingobacteriia</taxon>
        <taxon>Sphingobacteriales</taxon>
        <taxon>Sphingobacteriaceae</taxon>
        <taxon>Hufsiella</taxon>
    </lineage>
</organism>
<evidence type="ECO:0000313" key="10">
    <source>
        <dbReference type="Proteomes" id="UP000451233"/>
    </source>
</evidence>
<name>A0A7K1Y1W9_9SPHI</name>
<evidence type="ECO:0000259" key="7">
    <source>
        <dbReference type="Pfam" id="PF07980"/>
    </source>
</evidence>
<evidence type="ECO:0000256" key="1">
    <source>
        <dbReference type="ARBA" id="ARBA00004442"/>
    </source>
</evidence>